<organism evidence="1 2">
    <name type="scientific">Dallia pectoralis</name>
    <name type="common">Alaska blackfish</name>
    <dbReference type="NCBI Taxonomy" id="75939"/>
    <lineage>
        <taxon>Eukaryota</taxon>
        <taxon>Metazoa</taxon>
        <taxon>Chordata</taxon>
        <taxon>Craniata</taxon>
        <taxon>Vertebrata</taxon>
        <taxon>Euteleostomi</taxon>
        <taxon>Actinopterygii</taxon>
        <taxon>Neopterygii</taxon>
        <taxon>Teleostei</taxon>
        <taxon>Protacanthopterygii</taxon>
        <taxon>Esociformes</taxon>
        <taxon>Umbridae</taxon>
        <taxon>Dallia</taxon>
    </lineage>
</organism>
<name>A0ACC2H0G5_DALPE</name>
<evidence type="ECO:0000313" key="1">
    <source>
        <dbReference type="EMBL" id="KAJ8009406.1"/>
    </source>
</evidence>
<evidence type="ECO:0000313" key="2">
    <source>
        <dbReference type="Proteomes" id="UP001157502"/>
    </source>
</evidence>
<dbReference type="EMBL" id="CM055734">
    <property type="protein sequence ID" value="KAJ8009406.1"/>
    <property type="molecule type" value="Genomic_DNA"/>
</dbReference>
<gene>
    <name evidence="1" type="ORF">DPEC_G00088550</name>
</gene>
<keyword evidence="2" id="KW-1185">Reference proteome</keyword>
<reference evidence="1" key="1">
    <citation type="submission" date="2021-05" db="EMBL/GenBank/DDBJ databases">
        <authorList>
            <person name="Pan Q."/>
            <person name="Jouanno E."/>
            <person name="Zahm M."/>
            <person name="Klopp C."/>
            <person name="Cabau C."/>
            <person name="Louis A."/>
            <person name="Berthelot C."/>
            <person name="Parey E."/>
            <person name="Roest Crollius H."/>
            <person name="Montfort J."/>
            <person name="Robinson-Rechavi M."/>
            <person name="Bouchez O."/>
            <person name="Lampietro C."/>
            <person name="Lopez Roques C."/>
            <person name="Donnadieu C."/>
            <person name="Postlethwait J."/>
            <person name="Bobe J."/>
            <person name="Dillon D."/>
            <person name="Chandos A."/>
            <person name="von Hippel F."/>
            <person name="Guiguen Y."/>
        </authorList>
    </citation>
    <scope>NUCLEOTIDE SEQUENCE</scope>
    <source>
        <strain evidence="1">YG-Jan2019</strain>
    </source>
</reference>
<protein>
    <submittedName>
        <fullName evidence="1">Uncharacterized protein</fullName>
    </submittedName>
</protein>
<accession>A0ACC2H0G5</accession>
<proteinExistence type="predicted"/>
<comment type="caution">
    <text evidence="1">The sequence shown here is derived from an EMBL/GenBank/DDBJ whole genome shotgun (WGS) entry which is preliminary data.</text>
</comment>
<sequence length="1069" mass="118585">MKKGMDEHTTVNCIPDGKDAVPFTSERLRADWTFTYKHSDETLFGVKEKFGSHNIDSLTPLQNIPFLHEAKTHRVDSDHEYLKYTETGLGFKEMETDDSTAFMNNQISTGLSVISRQSTVEDSQGLHQGADEQHLLSQTGKSFDSFQPKGETGCASAKSHTSDDTTTDTSSNHGFNQPRKSFKRTLTSSSPSVDKAEIIEQSLDSQLPVTEHRSNVCESTKELDYTCERLALTSTIYIMGFSMKSPGEENNHQIQKGDEQGFNQSNCNEKKARNCLLPRACKDVFGSSVSHAETNPLGNLTVIGKNKVNVSISQNDASQNSNVCEKIVKALVNEEELMHIDSLAAAKTAVQNVDNNSVVSYYAALDRSILSDEDKIKHNDLHGTTWGGAVGMVTAKSLCELDNSHEINKKLALSPLTGQSPKTADVDVSASTIDNAKYSDIVTLENVNRSKALASSQPLEYTTTFHPPQPEDVPLRPAEYVGSGTLELSYTSDDRNEPKQKVENEYTCQLPVEQCSCITEGHATSSDSIGRWEPLLTSTPDPEESYDAEERSEACSSKTAKHLIDQWDHAGTFPTNEDILKTHGTVSYLFECVTSNGIMEENYDSIVEPNLHAYLGKRELEIIPQSDTLKRCVIKTTTSERINNWAEAELSNTNEKPTHDFAVEATPGAVHMQPANKGPAVDSTDMTSKLLKIETNNLDTFTFVPNDAVVPGSDLNPKNDTGLEREQDRSASDMQCATRILSDCVPVGFDTFEKIQLSSPETNGLGFETEFQLHSADSTVPPGESDNEDISEEEGNQCQEEAKEGFFHCEKNRLYEVSAHFFSSHQISIPSASTKKPSQTSLHHHGTSQLDPPPQAKVTLNSINSIHPASETHSIPEIEMKERFDVVMEELKLYFEISDKLDNPSPETATTVLCHSRDPEAKEDNSALIMQSGHDHPSSQNAIEEQCLGTSLSEDDHSLKTYPTDPETSNTGGLDCEQEVPLEISHHNTEGDESMYSVVKRKDSREQEVDDRSNMWSPAFRFRPCPDLINQRQLEQQNKRLAPLRTCSRPIRIGLSKKVRTKQLHPYSK</sequence>
<dbReference type="Proteomes" id="UP001157502">
    <property type="component" value="Chromosome 7"/>
</dbReference>